<dbReference type="AlphaFoldDB" id="A0A125Q9J3"/>
<dbReference type="Proteomes" id="UP000057737">
    <property type="component" value="Unassembled WGS sequence"/>
</dbReference>
<dbReference type="Pfam" id="PF11747">
    <property type="entry name" value="RebB"/>
    <property type="match status" value="1"/>
</dbReference>
<dbReference type="InterPro" id="IPR021070">
    <property type="entry name" value="Killing_trait_RebB"/>
</dbReference>
<proteinExistence type="predicted"/>
<sequence length="134" mass="14708">MNVFERLFDMTDAAARAESPGAELNDQIRDAVEQLNESFKGMNPNVPEAIAYQAMAHAVALALQNTVLQQQHDYMLRNSLTTAAAASLLEGRREEAEAVLKLADEKLGGRLNLSEEIARIGEALKGIGEQFRTH</sequence>
<evidence type="ECO:0000313" key="2">
    <source>
        <dbReference type="Proteomes" id="UP000057737"/>
    </source>
</evidence>
<gene>
    <name evidence="1" type="ORF">AS156_38225</name>
</gene>
<keyword evidence="2" id="KW-1185">Reference proteome</keyword>
<reference evidence="1 2" key="1">
    <citation type="submission" date="2015-11" db="EMBL/GenBank/DDBJ databases">
        <title>Draft Genome Sequence of the Strain BR 10303 (Bradyrhizobium sp.) isolated from nodules of Centrolobium paraense.</title>
        <authorList>
            <person name="Zelli J.E."/>
            <person name="Simoes-Araujo J.L."/>
            <person name="Barauna A.C."/>
            <person name="Silva K."/>
        </authorList>
    </citation>
    <scope>NUCLEOTIDE SEQUENCE [LARGE SCALE GENOMIC DNA]</scope>
    <source>
        <strain evidence="1 2">BR 10303</strain>
    </source>
</reference>
<protein>
    <submittedName>
        <fullName evidence="1">Uncharacterized protein</fullName>
    </submittedName>
</protein>
<organism evidence="1 2">
    <name type="scientific">Bradyrhizobium macuxiense</name>
    <dbReference type="NCBI Taxonomy" id="1755647"/>
    <lineage>
        <taxon>Bacteria</taxon>
        <taxon>Pseudomonadati</taxon>
        <taxon>Pseudomonadota</taxon>
        <taxon>Alphaproteobacteria</taxon>
        <taxon>Hyphomicrobiales</taxon>
        <taxon>Nitrobacteraceae</taxon>
        <taxon>Bradyrhizobium</taxon>
    </lineage>
</organism>
<dbReference type="EMBL" id="LNCU01000041">
    <property type="protein sequence ID" value="KWV57561.1"/>
    <property type="molecule type" value="Genomic_DNA"/>
</dbReference>
<accession>A0A125Q9J3</accession>
<evidence type="ECO:0000313" key="1">
    <source>
        <dbReference type="EMBL" id="KWV57561.1"/>
    </source>
</evidence>
<name>A0A125Q9J3_9BRAD</name>
<comment type="caution">
    <text evidence="1">The sequence shown here is derived from an EMBL/GenBank/DDBJ whole genome shotgun (WGS) entry which is preliminary data.</text>
</comment>